<accession>A0ABQ9ZK52</accession>
<keyword evidence="3" id="KW-1185">Reference proteome</keyword>
<proteinExistence type="predicted"/>
<evidence type="ECO:0000256" key="1">
    <source>
        <dbReference type="SAM" id="Phobius"/>
    </source>
</evidence>
<keyword evidence="1" id="KW-0812">Transmembrane</keyword>
<sequence length="62" mass="7608">MYGNYYIILGMLVTGKTYPWWFAHFLWWLESGEDIYYPSPPYSRFQCYKDTTEYTHEIGTIY</sequence>
<organism evidence="2 3">
    <name type="scientific">Daphnia magna</name>
    <dbReference type="NCBI Taxonomy" id="35525"/>
    <lineage>
        <taxon>Eukaryota</taxon>
        <taxon>Metazoa</taxon>
        <taxon>Ecdysozoa</taxon>
        <taxon>Arthropoda</taxon>
        <taxon>Crustacea</taxon>
        <taxon>Branchiopoda</taxon>
        <taxon>Diplostraca</taxon>
        <taxon>Cladocera</taxon>
        <taxon>Anomopoda</taxon>
        <taxon>Daphniidae</taxon>
        <taxon>Daphnia</taxon>
    </lineage>
</organism>
<dbReference type="EMBL" id="JAOYFB010000004">
    <property type="protein sequence ID" value="KAK4013303.1"/>
    <property type="molecule type" value="Genomic_DNA"/>
</dbReference>
<reference evidence="2 3" key="1">
    <citation type="journal article" date="2023" name="Nucleic Acids Res.">
        <title>The hologenome of Daphnia magna reveals possible DNA methylation and microbiome-mediated evolution of the host genome.</title>
        <authorList>
            <person name="Chaturvedi A."/>
            <person name="Li X."/>
            <person name="Dhandapani V."/>
            <person name="Marshall H."/>
            <person name="Kissane S."/>
            <person name="Cuenca-Cambronero M."/>
            <person name="Asole G."/>
            <person name="Calvet F."/>
            <person name="Ruiz-Romero M."/>
            <person name="Marangio P."/>
            <person name="Guigo R."/>
            <person name="Rago D."/>
            <person name="Mirbahai L."/>
            <person name="Eastwood N."/>
            <person name="Colbourne J.K."/>
            <person name="Zhou J."/>
            <person name="Mallon E."/>
            <person name="Orsini L."/>
        </authorList>
    </citation>
    <scope>NUCLEOTIDE SEQUENCE [LARGE SCALE GENOMIC DNA]</scope>
    <source>
        <strain evidence="2">LRV0_1</strain>
    </source>
</reference>
<feature type="transmembrane region" description="Helical" evidence="1">
    <location>
        <begin position="6"/>
        <end position="29"/>
    </location>
</feature>
<evidence type="ECO:0000313" key="2">
    <source>
        <dbReference type="EMBL" id="KAK4013303.1"/>
    </source>
</evidence>
<dbReference type="Proteomes" id="UP001234178">
    <property type="component" value="Unassembled WGS sequence"/>
</dbReference>
<comment type="caution">
    <text evidence="2">The sequence shown here is derived from an EMBL/GenBank/DDBJ whole genome shotgun (WGS) entry which is preliminary data.</text>
</comment>
<evidence type="ECO:0000313" key="3">
    <source>
        <dbReference type="Proteomes" id="UP001234178"/>
    </source>
</evidence>
<keyword evidence="1" id="KW-0472">Membrane</keyword>
<keyword evidence="1" id="KW-1133">Transmembrane helix</keyword>
<protein>
    <submittedName>
        <fullName evidence="2">Uncharacterized protein</fullName>
    </submittedName>
</protein>
<gene>
    <name evidence="2" type="ORF">OUZ56_025537</name>
</gene>
<name>A0ABQ9ZK52_9CRUS</name>